<keyword evidence="4" id="KW-1185">Reference proteome</keyword>
<dbReference type="Gramene" id="TraesCS3D02G474400.1">
    <property type="protein sequence ID" value="TraesCS3D02G474400.1"/>
    <property type="gene ID" value="TraesCS3D02G474400"/>
</dbReference>
<dbReference type="RefSeq" id="XP_044359495.1">
    <property type="nucleotide sequence ID" value="XM_044503560.1"/>
</dbReference>
<name>A0A3B6H5Q7_WHEAT</name>
<dbReference type="InterPro" id="IPR053772">
    <property type="entry name" value="At1g61320/At1g61330-like"/>
</dbReference>
<proteinExistence type="predicted"/>
<dbReference type="InterPro" id="IPR036047">
    <property type="entry name" value="F-box-like_dom_sf"/>
</dbReference>
<dbReference type="OrthoDB" id="673865at2759"/>
<gene>
    <name evidence="3" type="primary">LOC123080630</name>
</gene>
<feature type="domain" description="At1g61320/AtMIF1 LRR" evidence="2">
    <location>
        <begin position="148"/>
        <end position="553"/>
    </location>
</feature>
<evidence type="ECO:0008006" key="5">
    <source>
        <dbReference type="Google" id="ProtNLM"/>
    </source>
</evidence>
<feature type="domain" description="F-box" evidence="1">
    <location>
        <begin position="81"/>
        <end position="114"/>
    </location>
</feature>
<dbReference type="RefSeq" id="XP_044359493.1">
    <property type="nucleotide sequence ID" value="XM_044503558.1"/>
</dbReference>
<organism evidence="3">
    <name type="scientific">Triticum aestivum</name>
    <name type="common">Wheat</name>
    <dbReference type="NCBI Taxonomy" id="4565"/>
    <lineage>
        <taxon>Eukaryota</taxon>
        <taxon>Viridiplantae</taxon>
        <taxon>Streptophyta</taxon>
        <taxon>Embryophyta</taxon>
        <taxon>Tracheophyta</taxon>
        <taxon>Spermatophyta</taxon>
        <taxon>Magnoliopsida</taxon>
        <taxon>Liliopsida</taxon>
        <taxon>Poales</taxon>
        <taxon>Poaceae</taxon>
        <taxon>BOP clade</taxon>
        <taxon>Pooideae</taxon>
        <taxon>Triticodae</taxon>
        <taxon>Triticeae</taxon>
        <taxon>Triticinae</taxon>
        <taxon>Triticum</taxon>
    </lineage>
</organism>
<dbReference type="Proteomes" id="UP000019116">
    <property type="component" value="Chromosome 3D"/>
</dbReference>
<dbReference type="InterPro" id="IPR001810">
    <property type="entry name" value="F-box_dom"/>
</dbReference>
<dbReference type="EnsemblPlants" id="TraesCS3D02G474400.1">
    <property type="protein sequence ID" value="TraesCS3D02G474400.1"/>
    <property type="gene ID" value="TraesCS3D02G474400"/>
</dbReference>
<dbReference type="Gramene" id="TraesJUL3D03G01999550.1">
    <property type="protein sequence ID" value="TraesJUL3D03G01999550.1"/>
    <property type="gene ID" value="TraesJUL3D03G01999550"/>
</dbReference>
<dbReference type="STRING" id="4565.A0A3B6H5Q7"/>
<reference evidence="3" key="2">
    <citation type="submission" date="2018-10" db="UniProtKB">
        <authorList>
            <consortium name="EnsemblPlants"/>
        </authorList>
    </citation>
    <scope>IDENTIFICATION</scope>
</reference>
<evidence type="ECO:0000259" key="2">
    <source>
        <dbReference type="Pfam" id="PF23622"/>
    </source>
</evidence>
<dbReference type="SUPFAM" id="SSF81383">
    <property type="entry name" value="F-box domain"/>
    <property type="match status" value="1"/>
</dbReference>
<dbReference type="Gramene" id="TraesCLE_scaffold_154568_01G000100.1">
    <property type="protein sequence ID" value="TraesCLE_scaffold_154568_01G000100.1"/>
    <property type="gene ID" value="TraesCLE_scaffold_154568_01G000100"/>
</dbReference>
<dbReference type="Gramene" id="TraesLDM3D03G01979550.1">
    <property type="protein sequence ID" value="TraesLDM3D03G01979550.1"/>
    <property type="gene ID" value="TraesLDM3D03G01979550"/>
</dbReference>
<evidence type="ECO:0000313" key="3">
    <source>
        <dbReference type="EnsemblPlants" id="TraesCS3D02G474400.1"/>
    </source>
</evidence>
<dbReference type="InterPro" id="IPR032675">
    <property type="entry name" value="LRR_dom_sf"/>
</dbReference>
<protein>
    <recommendedName>
        <fullName evidence="5">F-box domain-containing protein</fullName>
    </recommendedName>
</protein>
<reference evidence="3" key="1">
    <citation type="submission" date="2018-08" db="EMBL/GenBank/DDBJ databases">
        <authorList>
            <person name="Rossello M."/>
        </authorList>
    </citation>
    <scope>NUCLEOTIDE SEQUENCE [LARGE SCALE GENOMIC DNA]</scope>
    <source>
        <strain evidence="3">cv. Chinese Spring</strain>
    </source>
</reference>
<dbReference type="SUPFAM" id="SSF52047">
    <property type="entry name" value="RNI-like"/>
    <property type="match status" value="1"/>
</dbReference>
<dbReference type="Gene3D" id="3.80.10.10">
    <property type="entry name" value="Ribonuclease Inhibitor"/>
    <property type="match status" value="1"/>
</dbReference>
<dbReference type="Pfam" id="PF00646">
    <property type="entry name" value="F-box"/>
    <property type="match status" value="1"/>
</dbReference>
<accession>A0A3B6H5Q7</accession>
<dbReference type="Gramene" id="TraesCS3D03G1047500.1">
    <property type="protein sequence ID" value="TraesCS3D03G1047500.1.CDS"/>
    <property type="gene ID" value="TraesCS3D03G1047500"/>
</dbReference>
<dbReference type="PANTHER" id="PTHR34145">
    <property type="entry name" value="OS02G0105600 PROTEIN"/>
    <property type="match status" value="1"/>
</dbReference>
<dbReference type="PANTHER" id="PTHR34145:SF70">
    <property type="entry name" value="F-BOX DOMAIN-CONTAINING PROTEIN"/>
    <property type="match status" value="1"/>
</dbReference>
<dbReference type="Gramene" id="TraesNOR3D03G02007710.1">
    <property type="protein sequence ID" value="TraesNOR3D03G02007710.1"/>
    <property type="gene ID" value="TraesNOR3D03G02007710"/>
</dbReference>
<dbReference type="Gramene" id="TraesSTA3D03G01976460.1">
    <property type="protein sequence ID" value="TraesSTA3D03G01976460.1"/>
    <property type="gene ID" value="TraesSTA3D03G01976460"/>
</dbReference>
<dbReference type="Gramene" id="TraesJAG3D03G01988350.1">
    <property type="protein sequence ID" value="TraesJAG3D03G01988350.1"/>
    <property type="gene ID" value="TraesJAG3D03G01988350"/>
</dbReference>
<dbReference type="Pfam" id="PF23622">
    <property type="entry name" value="LRR_At1g61320_AtMIF1"/>
    <property type="match status" value="1"/>
</dbReference>
<dbReference type="Gramene" id="TraesMAC3D03G01979540.1">
    <property type="protein sequence ID" value="TraesMAC3D03G01979540.1"/>
    <property type="gene ID" value="TraesMAC3D03G01979540"/>
</dbReference>
<evidence type="ECO:0000259" key="1">
    <source>
        <dbReference type="Pfam" id="PF00646"/>
    </source>
</evidence>
<dbReference type="AlphaFoldDB" id="A0A3B6H5Q7"/>
<dbReference type="InterPro" id="IPR055357">
    <property type="entry name" value="LRR_At1g61320_AtMIF1"/>
</dbReference>
<dbReference type="Gramene" id="TraesSYM3D03G02006380.1">
    <property type="protein sequence ID" value="TraesSYM3D03G02006380.1"/>
    <property type="gene ID" value="TraesSYM3D03G02006380"/>
</dbReference>
<sequence>MSPPRRRRHLCFFPSRSVAILDAVHTTRHRHRHRCCWLRKRHTAAANTSGSKASSAQINHHHAGTDIPQVAENMKQQTLFDKLPEDILHRIHSLLPIQDAACAACVSHAFLRSWRCYSKLILNDCALGLNHIEFEERKIYLIDKVDKILKNHHDKGVKVETLNLILTPCTNIKASYLDRWLRRTVKSGFKDLYLEMPLSMKKIYKFPCSVLSDEGAASSIQFLKIGSCTFHPTSTLGSLARLKTVRLSFVHTTEEGLEHLFSKSSTLEELRIFACHGIICLKIPCTMQHLKILDVQLCNMLRVVEIDAPNLCYFNYDSALPEIYVRNCSQLKHVQLSSARSSGVLFYARTSLPSIARNVESLILVGRSENANTPLLQSKLPHLKNLEIRLRAVLPKGSPPSYDFFSLVSFLDASPALESFTLHVNEYVMKHYPVVGDNYECPRQKLDLSHNRLRHMTITGFCSAKSLVELTVHILESTHSLERLTLDTTYDYNRCIQGPGTIGKCTTSSRIAKCWPMSKRGVDEAHRAVKTVGRYIAGRVPLAVQFELMGPCSRCRYHTGSR</sequence>
<dbReference type="GeneID" id="123080630"/>
<dbReference type="Gramene" id="TraesLAC3D03G01922350.1">
    <property type="protein sequence ID" value="TraesLAC3D03G01922350.1"/>
    <property type="gene ID" value="TraesLAC3D03G01922350"/>
</dbReference>
<dbReference type="Gramene" id="TraesWEE_scaffold_092460_01G000100.1">
    <property type="protein sequence ID" value="TraesWEE_scaffold_092460_01G000100.1"/>
    <property type="gene ID" value="TraesWEE_scaffold_092460_01G000100"/>
</dbReference>
<dbReference type="Gramene" id="TraesARI3D03G02015420.1">
    <property type="protein sequence ID" value="TraesARI3D03G02015420.1"/>
    <property type="gene ID" value="TraesARI3D03G02015420"/>
</dbReference>
<evidence type="ECO:0000313" key="4">
    <source>
        <dbReference type="Proteomes" id="UP000019116"/>
    </source>
</evidence>